<dbReference type="GO" id="GO:0047474">
    <property type="term" value="F:long-chain fatty acid--protein ligase activity"/>
    <property type="evidence" value="ECO:0007669"/>
    <property type="project" value="InterPro"/>
</dbReference>
<dbReference type="OrthoDB" id="182577at2"/>
<sequence>MTIDEFIQLKPYSLTHQEKAAAYTELLTKRTAFHRNHCEPYGRLLKALGIPENAVFSTETAPMLPVSVFKELSLKSVSEEAVFKTLTSSGTTGQRVSQIYLDAETAANQQQVLYRIIADFSGEKRIPYLVFDTKKTLRDRKMFSARGAGILGFSLLASRTCYALDENMELDIPAVQKFLAEHADEPILAFGFTFIIYKHVIRVLEEKNISLNISNGILIHGGGWKNLINEAVSPEEFKKRIQASTGITRISNYYGMAEQTGCIYMECPQGHLHASIWSDVLFRRAKDFSICGIGEQGIVQVLSPLPGSYPGHSLLTEDTGVLLGEDDCPCGRLGKYFSITGRIPRAEIRGCSDTYEHL</sequence>
<accession>C8PNT0</accession>
<dbReference type="STRING" id="596324.TREVI0001_0964"/>
<dbReference type="InterPro" id="IPR007534">
    <property type="entry name" value="LuxE"/>
</dbReference>
<feature type="domain" description="Acyl-protein synthetase LuxE" evidence="1">
    <location>
        <begin position="7"/>
        <end position="354"/>
    </location>
</feature>
<dbReference type="AlphaFoldDB" id="C8PNT0"/>
<gene>
    <name evidence="2" type="ORF">TREVI0001_0964</name>
</gene>
<reference evidence="2 3" key="1">
    <citation type="submission" date="2009-07" db="EMBL/GenBank/DDBJ databases">
        <authorList>
            <person name="Madupu R."/>
            <person name="Sebastian Y."/>
            <person name="Durkin A.S."/>
            <person name="Torralba M."/>
            <person name="Methe B."/>
            <person name="Sutton G.G."/>
            <person name="Strausberg R.L."/>
            <person name="Nelson K.E."/>
        </authorList>
    </citation>
    <scope>NUCLEOTIDE SEQUENCE [LARGE SCALE GENOMIC DNA]</scope>
    <source>
        <strain evidence="2 3">ATCC 35580</strain>
    </source>
</reference>
<dbReference type="eggNOG" id="COG1541">
    <property type="taxonomic scope" value="Bacteria"/>
</dbReference>
<evidence type="ECO:0000313" key="2">
    <source>
        <dbReference type="EMBL" id="EEV20968.1"/>
    </source>
</evidence>
<proteinExistence type="predicted"/>
<name>C8PNT0_9SPIR</name>
<evidence type="ECO:0000259" key="1">
    <source>
        <dbReference type="Pfam" id="PF04443"/>
    </source>
</evidence>
<dbReference type="SUPFAM" id="SSF56801">
    <property type="entry name" value="Acetyl-CoA synthetase-like"/>
    <property type="match status" value="1"/>
</dbReference>
<dbReference type="GO" id="GO:0008218">
    <property type="term" value="P:bioluminescence"/>
    <property type="evidence" value="ECO:0007669"/>
    <property type="project" value="InterPro"/>
</dbReference>
<dbReference type="InterPro" id="IPR042099">
    <property type="entry name" value="ANL_N_sf"/>
</dbReference>
<organism evidence="2 3">
    <name type="scientific">Treponema vincentii ATCC 35580</name>
    <dbReference type="NCBI Taxonomy" id="596324"/>
    <lineage>
        <taxon>Bacteria</taxon>
        <taxon>Pseudomonadati</taxon>
        <taxon>Spirochaetota</taxon>
        <taxon>Spirochaetia</taxon>
        <taxon>Spirochaetales</taxon>
        <taxon>Treponemataceae</taxon>
        <taxon>Treponema</taxon>
    </lineage>
</organism>
<comment type="caution">
    <text evidence="2">The sequence shown here is derived from an EMBL/GenBank/DDBJ whole genome shotgun (WGS) entry which is preliminary data.</text>
</comment>
<protein>
    <submittedName>
        <fullName evidence="2">Acyl-protein synthetase, LuxE</fullName>
    </submittedName>
</protein>
<dbReference type="EMBL" id="ACYH01000018">
    <property type="protein sequence ID" value="EEV20968.1"/>
    <property type="molecule type" value="Genomic_DNA"/>
</dbReference>
<dbReference type="Proteomes" id="UP000004509">
    <property type="component" value="Unassembled WGS sequence"/>
</dbReference>
<dbReference type="Gene3D" id="3.40.50.12780">
    <property type="entry name" value="N-terminal domain of ligase-like"/>
    <property type="match status" value="1"/>
</dbReference>
<evidence type="ECO:0000313" key="3">
    <source>
        <dbReference type="Proteomes" id="UP000004509"/>
    </source>
</evidence>
<dbReference type="Pfam" id="PF04443">
    <property type="entry name" value="LuxE"/>
    <property type="match status" value="1"/>
</dbReference>